<dbReference type="Pfam" id="PF20147">
    <property type="entry name" value="Crinkler"/>
    <property type="match status" value="1"/>
</dbReference>
<dbReference type="InterPro" id="IPR045379">
    <property type="entry name" value="Crinkler_N"/>
</dbReference>
<comment type="subcellular location">
    <subcellularLocation>
        <location evidence="1">Host cell</location>
    </subcellularLocation>
    <subcellularLocation>
        <location evidence="2">Secreted</location>
    </subcellularLocation>
</comment>
<proteinExistence type="predicted"/>
<evidence type="ECO:0000256" key="3">
    <source>
        <dbReference type="ARBA" id="ARBA00022525"/>
    </source>
</evidence>
<evidence type="ECO:0000256" key="2">
    <source>
        <dbReference type="ARBA" id="ARBA00004613"/>
    </source>
</evidence>
<gene>
    <name evidence="5" type="ORF">BZG36_05780</name>
</gene>
<dbReference type="AlphaFoldDB" id="A0A261XSC4"/>
<name>A0A261XSC4_9FUNG</name>
<keyword evidence="6" id="KW-1185">Reference proteome</keyword>
<keyword evidence="3" id="KW-0964">Secreted</keyword>
<evidence type="ECO:0000259" key="4">
    <source>
        <dbReference type="Pfam" id="PF20147"/>
    </source>
</evidence>
<feature type="non-terminal residue" evidence="5">
    <location>
        <position position="126"/>
    </location>
</feature>
<dbReference type="GO" id="GO:0005576">
    <property type="term" value="C:extracellular region"/>
    <property type="evidence" value="ECO:0007669"/>
    <property type="project" value="UniProtKB-SubCell"/>
</dbReference>
<dbReference type="Proteomes" id="UP000242875">
    <property type="component" value="Unassembled WGS sequence"/>
</dbReference>
<sequence length="126" mass="14237">MDVDDNTRKLELNFILLHKGLAHGSPTSRTITISSFWNLSKLRKAIQAECSRLLEAFDPADLNVYKTDLDDVESDVLLQQLEAQKVTIDVAKWRTTLIRGLALLSHYFTNQPDKTAIHLIVDCTNA</sequence>
<evidence type="ECO:0000256" key="1">
    <source>
        <dbReference type="ARBA" id="ARBA00004340"/>
    </source>
</evidence>
<evidence type="ECO:0000313" key="6">
    <source>
        <dbReference type="Proteomes" id="UP000242875"/>
    </source>
</evidence>
<feature type="domain" description="Crinkler effector protein N-terminal" evidence="4">
    <location>
        <begin position="28"/>
        <end position="121"/>
    </location>
</feature>
<evidence type="ECO:0000313" key="5">
    <source>
        <dbReference type="EMBL" id="OZJ01327.1"/>
    </source>
</evidence>
<dbReference type="GO" id="GO:0043657">
    <property type="term" value="C:host cell"/>
    <property type="evidence" value="ECO:0007669"/>
    <property type="project" value="UniProtKB-SubCell"/>
</dbReference>
<accession>A0A261XSC4</accession>
<reference evidence="5 6" key="1">
    <citation type="journal article" date="2017" name="Mycologia">
        <title>Bifiguratus adelaidae, gen. et sp. nov., a new member of Mucoromycotina in endophytic and soil-dwelling habitats.</title>
        <authorList>
            <person name="Torres-Cruz T.J."/>
            <person name="Billingsley Tobias T.L."/>
            <person name="Almatruk M."/>
            <person name="Hesse C."/>
            <person name="Kuske C.R."/>
            <person name="Desiro A."/>
            <person name="Benucci G.M."/>
            <person name="Bonito G."/>
            <person name="Stajich J.E."/>
            <person name="Dunlap C."/>
            <person name="Arnold A.E."/>
            <person name="Porras-Alfaro A."/>
        </authorList>
    </citation>
    <scope>NUCLEOTIDE SEQUENCE [LARGE SCALE GENOMIC DNA]</scope>
    <source>
        <strain evidence="5 6">AZ0501</strain>
    </source>
</reference>
<organism evidence="5 6">
    <name type="scientific">Bifiguratus adelaidae</name>
    <dbReference type="NCBI Taxonomy" id="1938954"/>
    <lineage>
        <taxon>Eukaryota</taxon>
        <taxon>Fungi</taxon>
        <taxon>Fungi incertae sedis</taxon>
        <taxon>Mucoromycota</taxon>
        <taxon>Mucoromycotina</taxon>
        <taxon>Endogonomycetes</taxon>
        <taxon>Endogonales</taxon>
        <taxon>Endogonales incertae sedis</taxon>
        <taxon>Bifiguratus</taxon>
    </lineage>
</organism>
<comment type="caution">
    <text evidence="5">The sequence shown here is derived from an EMBL/GenBank/DDBJ whole genome shotgun (WGS) entry which is preliminary data.</text>
</comment>
<protein>
    <recommendedName>
        <fullName evidence="4">Crinkler effector protein N-terminal domain-containing protein</fullName>
    </recommendedName>
</protein>
<dbReference type="EMBL" id="MVBO01000552">
    <property type="protein sequence ID" value="OZJ01327.1"/>
    <property type="molecule type" value="Genomic_DNA"/>
</dbReference>